<evidence type="ECO:0000313" key="2">
    <source>
        <dbReference type="EMBL" id="QCB27573.1"/>
    </source>
</evidence>
<keyword evidence="3" id="KW-1185">Reference proteome</keyword>
<accession>A0A4P7QDV5</accession>
<protein>
    <recommendedName>
        <fullName evidence="1">DUF559 domain-containing protein</fullName>
    </recommendedName>
</protein>
<evidence type="ECO:0000259" key="1">
    <source>
        <dbReference type="Pfam" id="PF04480"/>
    </source>
</evidence>
<dbReference type="AlphaFoldDB" id="A0A4P7QDV5"/>
<feature type="domain" description="DUF559" evidence="1">
    <location>
        <begin position="200"/>
        <end position="280"/>
    </location>
</feature>
<organism evidence="2 3">
    <name type="scientific">Corynebacterium endometrii</name>
    <dbReference type="NCBI Taxonomy" id="2488819"/>
    <lineage>
        <taxon>Bacteria</taxon>
        <taxon>Bacillati</taxon>
        <taxon>Actinomycetota</taxon>
        <taxon>Actinomycetes</taxon>
        <taxon>Mycobacteriales</taxon>
        <taxon>Corynebacteriaceae</taxon>
        <taxon>Corynebacterium</taxon>
    </lineage>
</organism>
<gene>
    <name evidence="2" type="ORF">CENDO_01355</name>
</gene>
<name>A0A4P7QDV5_9CORY</name>
<proteinExistence type="predicted"/>
<evidence type="ECO:0000313" key="3">
    <source>
        <dbReference type="Proteomes" id="UP000296352"/>
    </source>
</evidence>
<reference evidence="2 3" key="1">
    <citation type="submission" date="2019-04" db="EMBL/GenBank/DDBJ databases">
        <title>Corynebacterium endometrii sp. nov., isolated from the uterus of a cow with endometritis.</title>
        <authorList>
            <person name="Ballas P."/>
            <person name="Ruckert C."/>
            <person name="Wagener K."/>
            <person name="Drillich M."/>
            <person name="Kaempfer P."/>
            <person name="Busse H.-J."/>
            <person name="Ehling-Schulz M."/>
        </authorList>
    </citation>
    <scope>NUCLEOTIDE SEQUENCE [LARGE SCALE GENOMIC DNA]</scope>
    <source>
        <strain evidence="2 3">LMM-1653</strain>
    </source>
</reference>
<dbReference type="KEGG" id="cee:CENDO_01355"/>
<dbReference type="Pfam" id="PF04480">
    <property type="entry name" value="DUF559"/>
    <property type="match status" value="1"/>
</dbReference>
<dbReference type="Gene3D" id="3.40.960.10">
    <property type="entry name" value="VSR Endonuclease"/>
    <property type="match status" value="1"/>
</dbReference>
<dbReference type="InterPro" id="IPR007569">
    <property type="entry name" value="DUF559"/>
</dbReference>
<sequence length="292" mass="33262">MDLRKIATNDERKHRHLYSGYLRRLSPAFGIYKPDYDALSFNDRERLRLLAHSQGLPSSILVLNSAARWHGLWVIGDDAIEATTRNGKLPLRNRWYGRRYYSILLRREHWGQYFGVRCTNPARTCIDIARIHGFRAGLVAMDSFLARGHNIHKLRSTLSNVGRLKGIATARRCVNLAISNSGSPWESVVRADLLDCGIAMEVEAQKKILNYYADICIDGWLVVEVDGNVKYDGTFGDPTSAIVDERRREKEITNAGYRVLRLSPQQLASPDALIEMVRRELSFGPLRRRPAV</sequence>
<dbReference type="Proteomes" id="UP000296352">
    <property type="component" value="Chromosome"/>
</dbReference>
<dbReference type="EMBL" id="CP039247">
    <property type="protein sequence ID" value="QCB27573.1"/>
    <property type="molecule type" value="Genomic_DNA"/>
</dbReference>